<reference evidence="5" key="1">
    <citation type="submission" date="2017-08" db="EMBL/GenBank/DDBJ databases">
        <title>USMARCv1.0.</title>
        <authorList>
            <person name="Hannum G.I."/>
            <person name="Koren S."/>
            <person name="Schroeder S.G."/>
            <person name="Chin S.C."/>
            <person name="Nonneman D.J."/>
            <person name="Becker S.A."/>
            <person name="Rosen B.D."/>
            <person name="Bickhart D.M."/>
            <person name="Putnam N.H."/>
            <person name="Green R.E."/>
            <person name="Tuggle C.K."/>
            <person name="Liu H."/>
            <person name="Rohrer G.A."/>
            <person name="Warr A."/>
            <person name="Hall R."/>
            <person name="Kim K."/>
            <person name="Hume D.A."/>
            <person name="Talbot R."/>
            <person name="Chow W."/>
            <person name="Howe K."/>
            <person name="Schwartz A.S."/>
            <person name="Watson M."/>
            <person name="Archibald A.L."/>
            <person name="Phillippy A.M."/>
            <person name="Smith T.P.L."/>
        </authorList>
    </citation>
    <scope>NUCLEOTIDE SEQUENCE [LARGE SCALE GENOMIC DNA]</scope>
</reference>
<reference evidence="4" key="2">
    <citation type="submission" date="2025-08" db="UniProtKB">
        <authorList>
            <consortium name="Ensembl"/>
        </authorList>
    </citation>
    <scope>IDENTIFICATION</scope>
</reference>
<feature type="region of interest" description="Disordered" evidence="1">
    <location>
        <begin position="184"/>
        <end position="207"/>
    </location>
</feature>
<dbReference type="SMART" id="SM00409">
    <property type="entry name" value="IG"/>
    <property type="match status" value="1"/>
</dbReference>
<accession>A0A4X1TWL9</accession>
<feature type="chain" id="PRO_5021281269" description="Ig-like domain-containing protein" evidence="2">
    <location>
        <begin position="49"/>
        <end position="207"/>
    </location>
</feature>
<dbReference type="FunFam" id="2.60.40.10:FF:001713">
    <property type="entry name" value="Immunoglobulin lambda variable 3-19"/>
    <property type="match status" value="1"/>
</dbReference>
<proteinExistence type="predicted"/>
<organism evidence="4 5">
    <name type="scientific">Sus scrofa</name>
    <name type="common">Pig</name>
    <dbReference type="NCBI Taxonomy" id="9823"/>
    <lineage>
        <taxon>Eukaryota</taxon>
        <taxon>Metazoa</taxon>
        <taxon>Chordata</taxon>
        <taxon>Craniata</taxon>
        <taxon>Vertebrata</taxon>
        <taxon>Euteleostomi</taxon>
        <taxon>Mammalia</taxon>
        <taxon>Eutheria</taxon>
        <taxon>Laurasiatheria</taxon>
        <taxon>Artiodactyla</taxon>
        <taxon>Suina</taxon>
        <taxon>Suidae</taxon>
        <taxon>Sus</taxon>
    </lineage>
</organism>
<dbReference type="Pfam" id="PF07686">
    <property type="entry name" value="V-set"/>
    <property type="match status" value="1"/>
</dbReference>
<feature type="domain" description="Ig-like" evidence="3">
    <location>
        <begin position="37"/>
        <end position="140"/>
    </location>
</feature>
<dbReference type="SUPFAM" id="SSF48726">
    <property type="entry name" value="Immunoglobulin"/>
    <property type="match status" value="1"/>
</dbReference>
<dbReference type="SMART" id="SM00406">
    <property type="entry name" value="IGv"/>
    <property type="match status" value="1"/>
</dbReference>
<dbReference type="Gene3D" id="2.60.40.10">
    <property type="entry name" value="Immunoglobulins"/>
    <property type="match status" value="1"/>
</dbReference>
<dbReference type="InterPro" id="IPR003599">
    <property type="entry name" value="Ig_sub"/>
</dbReference>
<evidence type="ECO:0000259" key="3">
    <source>
        <dbReference type="PROSITE" id="PS50835"/>
    </source>
</evidence>
<feature type="compositionally biased region" description="Polar residues" evidence="1">
    <location>
        <begin position="195"/>
        <end position="207"/>
    </location>
</feature>
<evidence type="ECO:0000256" key="2">
    <source>
        <dbReference type="SAM" id="SignalP"/>
    </source>
</evidence>
<dbReference type="Proteomes" id="UP000314985">
    <property type="component" value="Unassembled WGS sequence"/>
</dbReference>
<name>A0A4X1TWL9_PIG</name>
<dbReference type="InterPro" id="IPR013783">
    <property type="entry name" value="Ig-like_fold"/>
</dbReference>
<protein>
    <recommendedName>
        <fullName evidence="3">Ig-like domain-containing protein</fullName>
    </recommendedName>
</protein>
<feature type="region of interest" description="Disordered" evidence="1">
    <location>
        <begin position="134"/>
        <end position="159"/>
    </location>
</feature>
<evidence type="ECO:0000256" key="1">
    <source>
        <dbReference type="SAM" id="MobiDB-lite"/>
    </source>
</evidence>
<dbReference type="InterPro" id="IPR036179">
    <property type="entry name" value="Ig-like_dom_sf"/>
</dbReference>
<dbReference type="InterPro" id="IPR013106">
    <property type="entry name" value="Ig_V-set"/>
</dbReference>
<dbReference type="PROSITE" id="PS50835">
    <property type="entry name" value="IG_LIKE"/>
    <property type="match status" value="1"/>
</dbReference>
<dbReference type="InterPro" id="IPR050150">
    <property type="entry name" value="IgV_Light_Chain"/>
</dbReference>
<evidence type="ECO:0000313" key="4">
    <source>
        <dbReference type="Ensembl" id="ENSSSCP00070021794.1"/>
    </source>
</evidence>
<keyword evidence="2" id="KW-0732">Signal</keyword>
<sequence>MRTSLLRIKRPRGPASLGLRGRAQGTSTMAWTPLLLPLLSLCTGYVASSKPTQPPGVSVSLGGTASIACQGDNFGSYYAHWYQQKPGQSPMLVIYEYNKRASGIPDRFSGSKSGNTATLTISGAQAEDEADYYCQSSDDSYTPHSDTGGGGRGTQTPPQLGHLLLQHQEACGQSKNRCLLGSTDLSSPIFPSPSPQAGSAQGVQEGI</sequence>
<dbReference type="PANTHER" id="PTHR23267">
    <property type="entry name" value="IMMUNOGLOBULIN LIGHT CHAIN"/>
    <property type="match status" value="1"/>
</dbReference>
<dbReference type="AlphaFoldDB" id="A0A4X1TWL9"/>
<feature type="signal peptide" evidence="2">
    <location>
        <begin position="1"/>
        <end position="48"/>
    </location>
</feature>
<dbReference type="InterPro" id="IPR007110">
    <property type="entry name" value="Ig-like_dom"/>
</dbReference>
<evidence type="ECO:0000313" key="5">
    <source>
        <dbReference type="Proteomes" id="UP000314985"/>
    </source>
</evidence>
<feature type="compositionally biased region" description="Polar residues" evidence="1">
    <location>
        <begin position="134"/>
        <end position="145"/>
    </location>
</feature>
<dbReference type="Ensembl" id="ENSSSCT00070026253.1">
    <property type="protein sequence ID" value="ENSSSCP00070021794.1"/>
    <property type="gene ID" value="ENSSSCG00070013463.1"/>
</dbReference>